<dbReference type="EMBL" id="LSKU01000001">
    <property type="protein sequence ID" value="KXG44250.1"/>
    <property type="molecule type" value="Genomic_DNA"/>
</dbReference>
<evidence type="ECO:0000313" key="1">
    <source>
        <dbReference type="EMBL" id="KXG44250.1"/>
    </source>
</evidence>
<dbReference type="RefSeq" id="WP_068725738.1">
    <property type="nucleotide sequence ID" value="NZ_LSKU01000001.1"/>
</dbReference>
<comment type="caution">
    <text evidence="1">The sequence shown here is derived from an EMBL/GenBank/DDBJ whole genome shotgun (WGS) entry which is preliminary data.</text>
</comment>
<evidence type="ECO:0000313" key="2">
    <source>
        <dbReference type="Proteomes" id="UP000070352"/>
    </source>
</evidence>
<organism evidence="1 2">
    <name type="scientific">Tepidibacillus decaturensis</name>
    <dbReference type="NCBI Taxonomy" id="1413211"/>
    <lineage>
        <taxon>Bacteria</taxon>
        <taxon>Bacillati</taxon>
        <taxon>Bacillota</taxon>
        <taxon>Bacilli</taxon>
        <taxon>Bacillales</taxon>
        <taxon>Bacillaceae</taxon>
        <taxon>Tepidibacillus</taxon>
    </lineage>
</organism>
<dbReference type="Proteomes" id="UP000070352">
    <property type="component" value="Unassembled WGS sequence"/>
</dbReference>
<gene>
    <name evidence="1" type="ORF">U473_09715</name>
</gene>
<name>A0A135L5N7_9BACI</name>
<reference evidence="1 2" key="1">
    <citation type="submission" date="2016-02" db="EMBL/GenBank/DDBJ databases">
        <title>Draft Genome for Tepidibacillus decaturensis nov. sp. Strain Z9, an Anaerobic, Moderately Thermophilic and Heterotrophic Bacterium from Deep Subsurface of the Illinois Basin, USA.</title>
        <authorList>
            <person name="Dong Y."/>
            <person name="Chang J.Y."/>
            <person name="Sanford R."/>
            <person name="Fouke B.W."/>
        </authorList>
    </citation>
    <scope>NUCLEOTIDE SEQUENCE [LARGE SCALE GENOMIC DNA]</scope>
    <source>
        <strain evidence="1 2">Z9</strain>
    </source>
</reference>
<accession>A0A135L5N7</accession>
<proteinExistence type="predicted"/>
<sequence>MKFVCPLCNKKINDFAGRCEKLIEWFSNLDGKGLWRIRYLNHYEYQFLTDEDFVSLQSKEMVILDEANHWQEFDPKTLSGVNSVGQRTSIFS</sequence>
<dbReference type="OrthoDB" id="2474754at2"/>
<protein>
    <submittedName>
        <fullName evidence="1">Uncharacterized protein</fullName>
    </submittedName>
</protein>
<keyword evidence="2" id="KW-1185">Reference proteome</keyword>
<dbReference type="AlphaFoldDB" id="A0A135L5N7"/>